<protein>
    <recommendedName>
        <fullName evidence="4">HAT C-terminal dimerisation domain-containing protein</fullName>
    </recommendedName>
</protein>
<dbReference type="EMBL" id="KB522139">
    <property type="protein sequence ID" value="EMP37403.1"/>
    <property type="molecule type" value="Genomic_DNA"/>
</dbReference>
<dbReference type="AlphaFoldDB" id="M7BZ97"/>
<evidence type="ECO:0008006" key="4">
    <source>
        <dbReference type="Google" id="ProtNLM"/>
    </source>
</evidence>
<reference evidence="3" key="1">
    <citation type="journal article" date="2013" name="Nat. Genet.">
        <title>The draft genomes of soft-shell turtle and green sea turtle yield insights into the development and evolution of the turtle-specific body plan.</title>
        <authorList>
            <person name="Wang Z."/>
            <person name="Pascual-Anaya J."/>
            <person name="Zadissa A."/>
            <person name="Li W."/>
            <person name="Niimura Y."/>
            <person name="Huang Z."/>
            <person name="Li C."/>
            <person name="White S."/>
            <person name="Xiong Z."/>
            <person name="Fang D."/>
            <person name="Wang B."/>
            <person name="Ming Y."/>
            <person name="Chen Y."/>
            <person name="Zheng Y."/>
            <person name="Kuraku S."/>
            <person name="Pignatelli M."/>
            <person name="Herrero J."/>
            <person name="Beal K."/>
            <person name="Nozawa M."/>
            <person name="Li Q."/>
            <person name="Wang J."/>
            <person name="Zhang H."/>
            <person name="Yu L."/>
            <person name="Shigenobu S."/>
            <person name="Wang J."/>
            <person name="Liu J."/>
            <person name="Flicek P."/>
            <person name="Searle S."/>
            <person name="Wang J."/>
            <person name="Kuratani S."/>
            <person name="Yin Y."/>
            <person name="Aken B."/>
            <person name="Zhang G."/>
            <person name="Irie N."/>
        </authorList>
    </citation>
    <scope>NUCLEOTIDE SEQUENCE [LARGE SCALE GENOMIC DNA]</scope>
</reference>
<evidence type="ECO:0000313" key="2">
    <source>
        <dbReference type="EMBL" id="EMP37403.1"/>
    </source>
</evidence>
<keyword evidence="3" id="KW-1185">Reference proteome</keyword>
<evidence type="ECO:0000256" key="1">
    <source>
        <dbReference type="SAM" id="MobiDB-lite"/>
    </source>
</evidence>
<proteinExistence type="predicted"/>
<feature type="region of interest" description="Disordered" evidence="1">
    <location>
        <begin position="92"/>
        <end position="119"/>
    </location>
</feature>
<organism evidence="2 3">
    <name type="scientific">Chelonia mydas</name>
    <name type="common">Green sea-turtle</name>
    <name type="synonym">Chelonia agassizi</name>
    <dbReference type="NCBI Taxonomy" id="8469"/>
    <lineage>
        <taxon>Eukaryota</taxon>
        <taxon>Metazoa</taxon>
        <taxon>Chordata</taxon>
        <taxon>Craniata</taxon>
        <taxon>Vertebrata</taxon>
        <taxon>Euteleostomi</taxon>
        <taxon>Archelosauria</taxon>
        <taxon>Testudinata</taxon>
        <taxon>Testudines</taxon>
        <taxon>Cryptodira</taxon>
        <taxon>Durocryptodira</taxon>
        <taxon>Americhelydia</taxon>
        <taxon>Chelonioidea</taxon>
        <taxon>Cheloniidae</taxon>
        <taxon>Chelonia</taxon>
    </lineage>
</organism>
<sequence length="190" mass="21288">MSARLLDHIRLAKTKVAPPVTIQRKEQIRVKQKNSHHQPNQMKICHFAVLHWSNAIDFNEASPDLNPCEGRIGPNAPSETLQLPLAWSNKLRPETTSGGRWEPRLAEPADAAETTEPKPPKKKINLLLVACDSAYENEHVLVRTALDCCCAELISMDACPPEWWMKYEGTYESLAHVACKYLETPAATVP</sequence>
<evidence type="ECO:0000313" key="3">
    <source>
        <dbReference type="Proteomes" id="UP000031443"/>
    </source>
</evidence>
<dbReference type="Proteomes" id="UP000031443">
    <property type="component" value="Unassembled WGS sequence"/>
</dbReference>
<name>M7BZ97_CHEMY</name>
<gene>
    <name evidence="2" type="ORF">UY3_05384</name>
</gene>
<accession>M7BZ97</accession>